<evidence type="ECO:0000256" key="2">
    <source>
        <dbReference type="ARBA" id="ARBA00005992"/>
    </source>
</evidence>
<dbReference type="PANTHER" id="PTHR30582:SF2">
    <property type="entry name" value="L,D-TRANSPEPTIDASE YCIB-RELATED"/>
    <property type="match status" value="1"/>
</dbReference>
<reference evidence="9" key="1">
    <citation type="submission" date="2022-04" db="EMBL/GenBank/DDBJ databases">
        <title>Flavobacterium pygoscelis sp. nov. isolated from Chinstrap chick (Pygoscelis antarcticus).</title>
        <authorList>
            <person name="Irgang R."/>
            <person name="Poblete-Morales M."/>
            <person name="Avendano-Herrera R."/>
        </authorList>
    </citation>
    <scope>NUCLEOTIDE SEQUENCE</scope>
    <source>
        <strain evidence="9">I-SCBP12n</strain>
    </source>
</reference>
<dbReference type="Gene3D" id="2.40.440.10">
    <property type="entry name" value="L,D-transpeptidase catalytic domain-like"/>
    <property type="match status" value="1"/>
</dbReference>
<dbReference type="GO" id="GO:0005576">
    <property type="term" value="C:extracellular region"/>
    <property type="evidence" value="ECO:0007669"/>
    <property type="project" value="TreeGrafter"/>
</dbReference>
<comment type="similarity">
    <text evidence="2">Belongs to the YkuD family.</text>
</comment>
<evidence type="ECO:0000256" key="1">
    <source>
        <dbReference type="ARBA" id="ARBA00004752"/>
    </source>
</evidence>
<dbReference type="InterPro" id="IPR038063">
    <property type="entry name" value="Transpep_catalytic_dom"/>
</dbReference>
<organism evidence="9 10">
    <name type="scientific">Flavobacterium pygoscelis</name>
    <dbReference type="NCBI Taxonomy" id="2893176"/>
    <lineage>
        <taxon>Bacteria</taxon>
        <taxon>Pseudomonadati</taxon>
        <taxon>Bacteroidota</taxon>
        <taxon>Flavobacteriia</taxon>
        <taxon>Flavobacteriales</taxon>
        <taxon>Flavobacteriaceae</taxon>
        <taxon>Flavobacterium</taxon>
    </lineage>
</organism>
<dbReference type="AlphaFoldDB" id="A0A9X2BKU3"/>
<evidence type="ECO:0000256" key="5">
    <source>
        <dbReference type="ARBA" id="ARBA00022984"/>
    </source>
</evidence>
<dbReference type="PROSITE" id="PS51257">
    <property type="entry name" value="PROKAR_LIPOPROTEIN"/>
    <property type="match status" value="1"/>
</dbReference>
<evidence type="ECO:0000256" key="7">
    <source>
        <dbReference type="PROSITE-ProRule" id="PRU01373"/>
    </source>
</evidence>
<dbReference type="EMBL" id="JALNUB010000004">
    <property type="protein sequence ID" value="MCK8141834.1"/>
    <property type="molecule type" value="Genomic_DNA"/>
</dbReference>
<sequence>MKKIVLFLNISIALLIIGCKQESKTESTIDKIAVKERNEPKKTSFHLENTKEWLSKNSADSTNFAIAYAVNRTDPANFKKMDSVVIPDDMSGDIEFYLPFPLSVSSLKEINKIVFFSYPTQTFAAYEKGELVYTGPTNMGREKDKTPTGLFFTNWKAEETTSTFDDEWDLRWNFNIENKLGVGWHQYTLPGYPASHSCLRLQEKDARKLYDFADQWELANPETVKVKGTPVIVFGSYDFKAPKPWLQLVKNPKALTISENEIETVTKPFMESILKEQKIRQDFQKAAK</sequence>
<dbReference type="Proteomes" id="UP001139260">
    <property type="component" value="Unassembled WGS sequence"/>
</dbReference>
<proteinExistence type="inferred from homology"/>
<dbReference type="InterPro" id="IPR005490">
    <property type="entry name" value="LD_TPept_cat_dom"/>
</dbReference>
<comment type="caution">
    <text evidence="9">The sequence shown here is derived from an EMBL/GenBank/DDBJ whole genome shotgun (WGS) entry which is preliminary data.</text>
</comment>
<dbReference type="GO" id="GO:0071555">
    <property type="term" value="P:cell wall organization"/>
    <property type="evidence" value="ECO:0007669"/>
    <property type="project" value="UniProtKB-UniRule"/>
</dbReference>
<dbReference type="InterPro" id="IPR050979">
    <property type="entry name" value="LD-transpeptidase"/>
</dbReference>
<dbReference type="SUPFAM" id="SSF141523">
    <property type="entry name" value="L,D-transpeptidase catalytic domain-like"/>
    <property type="match status" value="1"/>
</dbReference>
<evidence type="ECO:0000256" key="4">
    <source>
        <dbReference type="ARBA" id="ARBA00022960"/>
    </source>
</evidence>
<feature type="domain" description="L,D-TPase catalytic" evidence="8">
    <location>
        <begin position="112"/>
        <end position="234"/>
    </location>
</feature>
<keyword evidence="4 7" id="KW-0133">Cell shape</keyword>
<evidence type="ECO:0000256" key="6">
    <source>
        <dbReference type="ARBA" id="ARBA00023316"/>
    </source>
</evidence>
<keyword evidence="6 7" id="KW-0961">Cell wall biogenesis/degradation</keyword>
<keyword evidence="5 7" id="KW-0573">Peptidoglycan synthesis</keyword>
<dbReference type="Pfam" id="PF03734">
    <property type="entry name" value="YkuD"/>
    <property type="match status" value="1"/>
</dbReference>
<dbReference type="GO" id="GO:0008360">
    <property type="term" value="P:regulation of cell shape"/>
    <property type="evidence" value="ECO:0007669"/>
    <property type="project" value="UniProtKB-UniRule"/>
</dbReference>
<accession>A0A9X2BKU3</accession>
<dbReference type="RefSeq" id="WP_248428188.1">
    <property type="nucleotide sequence ID" value="NZ_JALNUB010000004.1"/>
</dbReference>
<keyword evidence="10" id="KW-1185">Reference proteome</keyword>
<dbReference type="CDD" id="cd16913">
    <property type="entry name" value="YkuD_like"/>
    <property type="match status" value="1"/>
</dbReference>
<protein>
    <submittedName>
        <fullName evidence="9">L,D-transpeptidase</fullName>
    </submittedName>
</protein>
<feature type="active site" description="Nucleophile" evidence="7">
    <location>
        <position position="198"/>
    </location>
</feature>
<keyword evidence="3" id="KW-0808">Transferase</keyword>
<dbReference type="PROSITE" id="PS52029">
    <property type="entry name" value="LD_TPASE"/>
    <property type="match status" value="1"/>
</dbReference>
<evidence type="ECO:0000256" key="3">
    <source>
        <dbReference type="ARBA" id="ARBA00022679"/>
    </source>
</evidence>
<feature type="active site" description="Proton donor/acceptor" evidence="7">
    <location>
        <position position="185"/>
    </location>
</feature>
<evidence type="ECO:0000259" key="8">
    <source>
        <dbReference type="PROSITE" id="PS52029"/>
    </source>
</evidence>
<evidence type="ECO:0000313" key="9">
    <source>
        <dbReference type="EMBL" id="MCK8141834.1"/>
    </source>
</evidence>
<dbReference type="PANTHER" id="PTHR30582">
    <property type="entry name" value="L,D-TRANSPEPTIDASE"/>
    <property type="match status" value="1"/>
</dbReference>
<gene>
    <name evidence="9" type="ORF">MW871_07990</name>
</gene>
<dbReference type="GO" id="GO:0071972">
    <property type="term" value="F:peptidoglycan L,D-transpeptidase activity"/>
    <property type="evidence" value="ECO:0007669"/>
    <property type="project" value="TreeGrafter"/>
</dbReference>
<dbReference type="GO" id="GO:0018104">
    <property type="term" value="P:peptidoglycan-protein cross-linking"/>
    <property type="evidence" value="ECO:0007669"/>
    <property type="project" value="TreeGrafter"/>
</dbReference>
<name>A0A9X2BKU3_9FLAO</name>
<evidence type="ECO:0000313" key="10">
    <source>
        <dbReference type="Proteomes" id="UP001139260"/>
    </source>
</evidence>
<comment type="pathway">
    <text evidence="1 7">Cell wall biogenesis; peptidoglycan biosynthesis.</text>
</comment>
<dbReference type="GO" id="GO:0016740">
    <property type="term" value="F:transferase activity"/>
    <property type="evidence" value="ECO:0007669"/>
    <property type="project" value="UniProtKB-KW"/>
</dbReference>